<keyword evidence="4" id="KW-0862">Zinc</keyword>
<keyword evidence="3" id="KW-0378">Hydrolase</keyword>
<evidence type="ECO:0000256" key="4">
    <source>
        <dbReference type="ARBA" id="ARBA00022833"/>
    </source>
</evidence>
<dbReference type="Proteomes" id="UP001156664">
    <property type="component" value="Unassembled WGS sequence"/>
</dbReference>
<sequence>MFSGLLMRFPALPSIPIPLQFESVSFSACEEGVRLIVLGAVHGNEVCGSAAILKVIDDLRSGLLQLRKGRVTFVPITNPLAYNRKQRNGDRNLNRNFTVKDSPVDFEDKIANWLSPLLASHDVLLDLHSFQRGDRPFALFGPPDNQEGLESFHHAKQERALALRLGVSRFVDGWLDTYAKGVANRVALLERGELAGDDLTVDSRYGMGTTECMRAQGGYAVTLECGQHEDPSAPAVAYKAILRALTHLGLIEGEVLPAVSDYEHLTLFKVIDKVHFDDAFSKNWLSFDAVAKGELIGTRANGVEVRAEEDCFIVFPNTASKAGQEWFYLARKNSVPLDTEVV</sequence>
<name>A0ABQ5YNV5_9BURK</name>
<keyword evidence="7" id="KW-1185">Reference proteome</keyword>
<dbReference type="PANTHER" id="PTHR15162">
    <property type="entry name" value="ASPARTOACYLASE"/>
    <property type="match status" value="1"/>
</dbReference>
<dbReference type="SUPFAM" id="SSF53187">
    <property type="entry name" value="Zn-dependent exopeptidases"/>
    <property type="match status" value="1"/>
</dbReference>
<dbReference type="Pfam" id="PF24827">
    <property type="entry name" value="AstE_AspA_cat"/>
    <property type="match status" value="1"/>
</dbReference>
<evidence type="ECO:0000313" key="7">
    <source>
        <dbReference type="Proteomes" id="UP001156664"/>
    </source>
</evidence>
<comment type="cofactor">
    <cofactor evidence="1">
        <name>Zn(2+)</name>
        <dbReference type="ChEBI" id="CHEBI:29105"/>
    </cofactor>
</comment>
<evidence type="ECO:0000313" key="6">
    <source>
        <dbReference type="EMBL" id="GLR26273.1"/>
    </source>
</evidence>
<protein>
    <submittedName>
        <fullName evidence="6">Succinylglutamate desuccinylase</fullName>
    </submittedName>
</protein>
<dbReference type="PANTHER" id="PTHR15162:SF7">
    <property type="entry name" value="SUCCINYLGLUTAMATE DESUCCINYLASE"/>
    <property type="match status" value="1"/>
</dbReference>
<dbReference type="RefSeq" id="WP_284280804.1">
    <property type="nucleotide sequence ID" value="NZ_BSOJ01000013.1"/>
</dbReference>
<dbReference type="Gene3D" id="3.40.630.10">
    <property type="entry name" value="Zn peptidases"/>
    <property type="match status" value="1"/>
</dbReference>
<evidence type="ECO:0000259" key="5">
    <source>
        <dbReference type="Pfam" id="PF24827"/>
    </source>
</evidence>
<evidence type="ECO:0000256" key="3">
    <source>
        <dbReference type="ARBA" id="ARBA00022801"/>
    </source>
</evidence>
<gene>
    <name evidence="6" type="primary">astE</name>
    <name evidence="6" type="ORF">GCM10007875_13620</name>
</gene>
<keyword evidence="2" id="KW-0479">Metal-binding</keyword>
<organism evidence="6 7">
    <name type="scientific">Limnobacter litoralis</name>
    <dbReference type="NCBI Taxonomy" id="481366"/>
    <lineage>
        <taxon>Bacteria</taxon>
        <taxon>Pseudomonadati</taxon>
        <taxon>Pseudomonadota</taxon>
        <taxon>Betaproteobacteria</taxon>
        <taxon>Burkholderiales</taxon>
        <taxon>Burkholderiaceae</taxon>
        <taxon>Limnobacter</taxon>
    </lineage>
</organism>
<dbReference type="InterPro" id="IPR055438">
    <property type="entry name" value="AstE_AspA_cat"/>
</dbReference>
<evidence type="ECO:0000256" key="1">
    <source>
        <dbReference type="ARBA" id="ARBA00001947"/>
    </source>
</evidence>
<accession>A0ABQ5YNV5</accession>
<proteinExistence type="predicted"/>
<evidence type="ECO:0000256" key="2">
    <source>
        <dbReference type="ARBA" id="ARBA00022723"/>
    </source>
</evidence>
<dbReference type="EMBL" id="BSOJ01000013">
    <property type="protein sequence ID" value="GLR26273.1"/>
    <property type="molecule type" value="Genomic_DNA"/>
</dbReference>
<reference evidence="7" key="1">
    <citation type="journal article" date="2019" name="Int. J. Syst. Evol. Microbiol.">
        <title>The Global Catalogue of Microorganisms (GCM) 10K type strain sequencing project: providing services to taxonomists for standard genome sequencing and annotation.</title>
        <authorList>
            <consortium name="The Broad Institute Genomics Platform"/>
            <consortium name="The Broad Institute Genome Sequencing Center for Infectious Disease"/>
            <person name="Wu L."/>
            <person name="Ma J."/>
        </authorList>
    </citation>
    <scope>NUCLEOTIDE SEQUENCE [LARGE SCALE GENOMIC DNA]</scope>
    <source>
        <strain evidence="7">NBRC 105857</strain>
    </source>
</reference>
<comment type="caution">
    <text evidence="6">The sequence shown here is derived from an EMBL/GenBank/DDBJ whole genome shotgun (WGS) entry which is preliminary data.</text>
</comment>
<feature type="domain" description="Succinylglutamate desuccinylase/Aspartoacylase catalytic" evidence="5">
    <location>
        <begin position="32"/>
        <end position="133"/>
    </location>
</feature>
<dbReference type="InterPro" id="IPR050178">
    <property type="entry name" value="AspA/AstE_fam"/>
</dbReference>